<protein>
    <submittedName>
        <fullName evidence="1">Uncharacterized protein</fullName>
    </submittedName>
</protein>
<dbReference type="Proteomes" id="UP000035579">
    <property type="component" value="Chromosome"/>
</dbReference>
<organism evidence="1 2">
    <name type="scientific">Archangium gephyra</name>
    <dbReference type="NCBI Taxonomy" id="48"/>
    <lineage>
        <taxon>Bacteria</taxon>
        <taxon>Pseudomonadati</taxon>
        <taxon>Myxococcota</taxon>
        <taxon>Myxococcia</taxon>
        <taxon>Myxococcales</taxon>
        <taxon>Cystobacterineae</taxon>
        <taxon>Archangiaceae</taxon>
        <taxon>Archangium</taxon>
    </lineage>
</organism>
<evidence type="ECO:0000313" key="1">
    <source>
        <dbReference type="EMBL" id="AKJ05910.1"/>
    </source>
</evidence>
<gene>
    <name evidence="1" type="ORF">AA314_07536</name>
</gene>
<name>A0AAC8THI6_9BACT</name>
<proteinExistence type="predicted"/>
<accession>A0AAC8THI6</accession>
<dbReference type="AlphaFoldDB" id="A0AAC8THI6"/>
<dbReference type="EMBL" id="CP011509">
    <property type="protein sequence ID" value="AKJ05910.1"/>
    <property type="molecule type" value="Genomic_DNA"/>
</dbReference>
<evidence type="ECO:0000313" key="2">
    <source>
        <dbReference type="Proteomes" id="UP000035579"/>
    </source>
</evidence>
<reference evidence="1 2" key="1">
    <citation type="submission" date="2015-05" db="EMBL/GenBank/DDBJ databases">
        <title>Genome assembly of Archangium gephyra DSM 2261.</title>
        <authorList>
            <person name="Sharma G."/>
            <person name="Subramanian S."/>
        </authorList>
    </citation>
    <scope>NUCLEOTIDE SEQUENCE [LARGE SCALE GENOMIC DNA]</scope>
    <source>
        <strain evidence="1 2">DSM 2261</strain>
    </source>
</reference>
<sequence length="47" mass="4875">MVAPVVERAVERAVRRPRPGALGALKALEPGLGLRAGTLRRAAASGR</sequence>
<dbReference type="KEGG" id="age:AA314_07536"/>